<organism evidence="4">
    <name type="scientific">Sesamum radiatum</name>
    <name type="common">Black benniseed</name>
    <dbReference type="NCBI Taxonomy" id="300843"/>
    <lineage>
        <taxon>Eukaryota</taxon>
        <taxon>Viridiplantae</taxon>
        <taxon>Streptophyta</taxon>
        <taxon>Embryophyta</taxon>
        <taxon>Tracheophyta</taxon>
        <taxon>Spermatophyta</taxon>
        <taxon>Magnoliopsida</taxon>
        <taxon>eudicotyledons</taxon>
        <taxon>Gunneridae</taxon>
        <taxon>Pentapetalae</taxon>
        <taxon>asterids</taxon>
        <taxon>lamiids</taxon>
        <taxon>Lamiales</taxon>
        <taxon>Pedaliaceae</taxon>
        <taxon>Sesamum</taxon>
    </lineage>
</organism>
<sequence>MKGIDVLCASQAATAICLSMEQASSSSSSVTLGSGPAIDRYNPIITDSRRTATQLPPCTNTSRQPPITPKPQRNHHKEKNKKTPLKENSDQAKKSDVVAEKTTKISSQTSAVGRKSWSCTKPGDFISPHGSTRYLLSDKVVINGTSDIDPPLKLFPDETSKCKAPAEKTNESSAPPDQVVVLRVSLHCRGCERKMRKHISRMEGVTSFNIDFAAKKVTVTGNVTPLEVLSSISKVKNAQLWSPTVASFPTPAVTMSHDYSGFKNEYKGELMQHNSPLQDSNLDWVRLPQPLPLPAFLPFLQHPTTSLPTPSQLLLFQNPAPAPTPAAAAATATPPPPPPPPPQQATVVARSRPRRVARRSSTQTLRPGKTETITPPYPWATSQRATIHNLQYLIRKGLTTIRGRVQCRRCDRQYDLEYDLRNKFAEVATFIMKNIDEMRQRAPETWLDPTLPDCNYCEQHNCVKPIMTKKKSINWLFLLLVKQWGAASSPSSSISASTPGTIEPEPKTGFCISPTWNSVGSLTRRAHTIDELLFDIH</sequence>
<dbReference type="EMBL" id="JACGWJ010000027">
    <property type="protein sequence ID" value="KAL0309808.1"/>
    <property type="molecule type" value="Genomic_DNA"/>
</dbReference>
<comment type="subcellular location">
    <subcellularLocation>
        <location evidence="1">Membrane</location>
        <topology evidence="1">Peripheral membrane protein</topology>
    </subcellularLocation>
</comment>
<evidence type="ECO:0000256" key="2">
    <source>
        <dbReference type="SAM" id="MobiDB-lite"/>
    </source>
</evidence>
<dbReference type="Pfam" id="PF23324">
    <property type="entry name" value="DUF7086"/>
    <property type="match status" value="1"/>
</dbReference>
<feature type="compositionally biased region" description="Polar residues" evidence="2">
    <location>
        <begin position="51"/>
        <end position="65"/>
    </location>
</feature>
<accession>A0AAW2KT61</accession>
<dbReference type="InterPro" id="IPR036163">
    <property type="entry name" value="HMA_dom_sf"/>
</dbReference>
<dbReference type="InterPro" id="IPR055513">
    <property type="entry name" value="DUF7086"/>
</dbReference>
<proteinExistence type="predicted"/>
<dbReference type="InterPro" id="IPR006121">
    <property type="entry name" value="HMA_dom"/>
</dbReference>
<dbReference type="GO" id="GO:0016020">
    <property type="term" value="C:membrane"/>
    <property type="evidence" value="ECO:0007669"/>
    <property type="project" value="UniProtKB-SubCell"/>
</dbReference>
<feature type="domain" description="HMA" evidence="3">
    <location>
        <begin position="177"/>
        <end position="243"/>
    </location>
</feature>
<feature type="region of interest" description="Disordered" evidence="2">
    <location>
        <begin position="310"/>
        <end position="378"/>
    </location>
</feature>
<dbReference type="Pfam" id="PF00403">
    <property type="entry name" value="HMA"/>
    <property type="match status" value="1"/>
</dbReference>
<dbReference type="PANTHER" id="PTHR34272">
    <property type="entry name" value="EXPRESSED PROTEIN"/>
    <property type="match status" value="1"/>
</dbReference>
<dbReference type="Gene3D" id="3.30.70.100">
    <property type="match status" value="1"/>
</dbReference>
<reference evidence="4" key="1">
    <citation type="submission" date="2020-06" db="EMBL/GenBank/DDBJ databases">
        <authorList>
            <person name="Li T."/>
            <person name="Hu X."/>
            <person name="Zhang T."/>
            <person name="Song X."/>
            <person name="Zhang H."/>
            <person name="Dai N."/>
            <person name="Sheng W."/>
            <person name="Hou X."/>
            <person name="Wei L."/>
        </authorList>
    </citation>
    <scope>NUCLEOTIDE SEQUENCE</scope>
    <source>
        <strain evidence="4">G02</strain>
        <tissue evidence="4">Leaf</tissue>
    </source>
</reference>
<feature type="compositionally biased region" description="Basic residues" evidence="2">
    <location>
        <begin position="72"/>
        <end position="83"/>
    </location>
</feature>
<dbReference type="PROSITE" id="PS50846">
    <property type="entry name" value="HMA_2"/>
    <property type="match status" value="1"/>
</dbReference>
<evidence type="ECO:0000256" key="1">
    <source>
        <dbReference type="ARBA" id="ARBA00004170"/>
    </source>
</evidence>
<feature type="region of interest" description="Disordered" evidence="2">
    <location>
        <begin position="25"/>
        <end position="123"/>
    </location>
</feature>
<gene>
    <name evidence="4" type="ORF">Sradi_5923100</name>
</gene>
<dbReference type="GO" id="GO:0046872">
    <property type="term" value="F:metal ion binding"/>
    <property type="evidence" value="ECO:0007669"/>
    <property type="project" value="InterPro"/>
</dbReference>
<dbReference type="PANTHER" id="PTHR34272:SF1">
    <property type="entry name" value="EXPRESSED PROTEIN"/>
    <property type="match status" value="1"/>
</dbReference>
<feature type="compositionally biased region" description="Pro residues" evidence="2">
    <location>
        <begin position="333"/>
        <end position="343"/>
    </location>
</feature>
<reference evidence="4" key="2">
    <citation type="journal article" date="2024" name="Plant">
        <title>Genomic evolution and insights into agronomic trait innovations of Sesamum species.</title>
        <authorList>
            <person name="Miao H."/>
            <person name="Wang L."/>
            <person name="Qu L."/>
            <person name="Liu H."/>
            <person name="Sun Y."/>
            <person name="Le M."/>
            <person name="Wang Q."/>
            <person name="Wei S."/>
            <person name="Zheng Y."/>
            <person name="Lin W."/>
            <person name="Duan Y."/>
            <person name="Cao H."/>
            <person name="Xiong S."/>
            <person name="Wang X."/>
            <person name="Wei L."/>
            <person name="Li C."/>
            <person name="Ma Q."/>
            <person name="Ju M."/>
            <person name="Zhao R."/>
            <person name="Li G."/>
            <person name="Mu C."/>
            <person name="Tian Q."/>
            <person name="Mei H."/>
            <person name="Zhang T."/>
            <person name="Gao T."/>
            <person name="Zhang H."/>
        </authorList>
    </citation>
    <scope>NUCLEOTIDE SEQUENCE</scope>
    <source>
        <strain evidence="4">G02</strain>
    </source>
</reference>
<dbReference type="GO" id="GO:0009626">
    <property type="term" value="P:plant-type hypersensitive response"/>
    <property type="evidence" value="ECO:0007669"/>
    <property type="project" value="UniProtKB-KW"/>
</dbReference>
<feature type="compositionally biased region" description="Basic and acidic residues" evidence="2">
    <location>
        <begin position="84"/>
        <end position="103"/>
    </location>
</feature>
<comment type="caution">
    <text evidence="4">The sequence shown here is derived from an EMBL/GenBank/DDBJ whole genome shotgun (WGS) entry which is preliminary data.</text>
</comment>
<dbReference type="AlphaFoldDB" id="A0AAW2KT61"/>
<name>A0AAW2KT61_SESRA</name>
<dbReference type="SUPFAM" id="SSF55008">
    <property type="entry name" value="HMA, heavy metal-associated domain"/>
    <property type="match status" value="1"/>
</dbReference>
<evidence type="ECO:0000259" key="3">
    <source>
        <dbReference type="PROSITE" id="PS50846"/>
    </source>
</evidence>
<protein>
    <submittedName>
        <fullName evidence="4">Protein SODIUM POTASSIUM ROOT defective</fullName>
    </submittedName>
</protein>
<dbReference type="CDD" id="cd00371">
    <property type="entry name" value="HMA"/>
    <property type="match status" value="1"/>
</dbReference>
<evidence type="ECO:0000313" key="4">
    <source>
        <dbReference type="EMBL" id="KAL0309808.1"/>
    </source>
</evidence>